<protein>
    <submittedName>
        <fullName evidence="2">Putative polygalacturonase</fullName>
    </submittedName>
</protein>
<dbReference type="InterPro" id="IPR011050">
    <property type="entry name" value="Pectin_lyase_fold/virulence"/>
</dbReference>
<sequence>MVETASFGRFHFNHHRPDLKRWIPAFLSSHRTLFTILWIAAFASVFVWQRNIVEGLLTFRRAPARPLPRLRPAVYNLTDFGGVGDGVTVNTEAFERAISAISKLGKKGGGQLNVPAGNWLTAPFNLTSHMTLFLDQDAVILGIQDVDLTGWNFWSHYSLFCTENGKAKGYTILFSANWFTSLEQLVMLLLHPGLQLRHLGPQVGQGGVDLVHPGGGGASGRVSGGELSSSELNVGGSSGEPPGVKLRLPDFSHCRPSAPPTKP</sequence>
<name>A0A438J8S3_VITVI</name>
<accession>A0A438J8S3</accession>
<organism evidence="2 3">
    <name type="scientific">Vitis vinifera</name>
    <name type="common">Grape</name>
    <dbReference type="NCBI Taxonomy" id="29760"/>
    <lineage>
        <taxon>Eukaryota</taxon>
        <taxon>Viridiplantae</taxon>
        <taxon>Streptophyta</taxon>
        <taxon>Embryophyta</taxon>
        <taxon>Tracheophyta</taxon>
        <taxon>Spermatophyta</taxon>
        <taxon>Magnoliopsida</taxon>
        <taxon>eudicotyledons</taxon>
        <taxon>Gunneridae</taxon>
        <taxon>Pentapetalae</taxon>
        <taxon>rosids</taxon>
        <taxon>Vitales</taxon>
        <taxon>Vitaceae</taxon>
        <taxon>Viteae</taxon>
        <taxon>Vitis</taxon>
    </lineage>
</organism>
<dbReference type="InterPro" id="IPR051801">
    <property type="entry name" value="GH28_Enzymes"/>
</dbReference>
<dbReference type="SUPFAM" id="SSF51126">
    <property type="entry name" value="Pectin lyase-like"/>
    <property type="match status" value="1"/>
</dbReference>
<dbReference type="Gene3D" id="2.160.20.10">
    <property type="entry name" value="Single-stranded right-handed beta-helix, Pectin lyase-like"/>
    <property type="match status" value="1"/>
</dbReference>
<feature type="compositionally biased region" description="Gly residues" evidence="1">
    <location>
        <begin position="208"/>
        <end position="223"/>
    </location>
</feature>
<dbReference type="InterPro" id="IPR012334">
    <property type="entry name" value="Pectin_lyas_fold"/>
</dbReference>
<evidence type="ECO:0000256" key="1">
    <source>
        <dbReference type="SAM" id="MobiDB-lite"/>
    </source>
</evidence>
<dbReference type="AlphaFoldDB" id="A0A438J8S3"/>
<evidence type="ECO:0000313" key="3">
    <source>
        <dbReference type="Proteomes" id="UP000288805"/>
    </source>
</evidence>
<dbReference type="PANTHER" id="PTHR31339:SF44">
    <property type="entry name" value="PECTIN LYASE-LIKE SUPERFAMILY PROTEIN"/>
    <property type="match status" value="1"/>
</dbReference>
<gene>
    <name evidence="2" type="primary">GSVIVT00026920001_5</name>
    <name evidence="2" type="ORF">CK203_013475</name>
</gene>
<evidence type="ECO:0000313" key="2">
    <source>
        <dbReference type="EMBL" id="RVX05365.1"/>
    </source>
</evidence>
<proteinExistence type="predicted"/>
<comment type="caution">
    <text evidence="2">The sequence shown here is derived from an EMBL/GenBank/DDBJ whole genome shotgun (WGS) entry which is preliminary data.</text>
</comment>
<dbReference type="PANTHER" id="PTHR31339">
    <property type="entry name" value="PECTIN LYASE-RELATED"/>
    <property type="match status" value="1"/>
</dbReference>
<reference evidence="2 3" key="1">
    <citation type="journal article" date="2018" name="PLoS Genet.">
        <title>Population sequencing reveals clonal diversity and ancestral inbreeding in the grapevine cultivar Chardonnay.</title>
        <authorList>
            <person name="Roach M.J."/>
            <person name="Johnson D.L."/>
            <person name="Bohlmann J."/>
            <person name="van Vuuren H.J."/>
            <person name="Jones S.J."/>
            <person name="Pretorius I.S."/>
            <person name="Schmidt S.A."/>
            <person name="Borneman A.R."/>
        </authorList>
    </citation>
    <scope>NUCLEOTIDE SEQUENCE [LARGE SCALE GENOMIC DNA]</scope>
    <source>
        <strain evidence="3">cv. Chardonnay</strain>
        <tissue evidence="2">Leaf</tissue>
    </source>
</reference>
<dbReference type="Proteomes" id="UP000288805">
    <property type="component" value="Unassembled WGS sequence"/>
</dbReference>
<dbReference type="EMBL" id="QGNW01000056">
    <property type="protein sequence ID" value="RVX05365.1"/>
    <property type="molecule type" value="Genomic_DNA"/>
</dbReference>
<feature type="region of interest" description="Disordered" evidence="1">
    <location>
        <begin position="208"/>
        <end position="263"/>
    </location>
</feature>